<dbReference type="EMBL" id="CAXLJM020000099">
    <property type="protein sequence ID" value="CAL8133363.1"/>
    <property type="molecule type" value="Genomic_DNA"/>
</dbReference>
<sequence>MEKPQGFNVGKLAKRGVFSCFWGCNRCFRTIEEAQWHVDCSGVTSSNQTVQALYNASAAMKSDFAAVIGKPIAIDIKGILAGTQKRLDSVKQNE</sequence>
<dbReference type="Proteomes" id="UP001642540">
    <property type="component" value="Unassembled WGS sequence"/>
</dbReference>
<protein>
    <submittedName>
        <fullName evidence="1">Uncharacterized protein</fullName>
    </submittedName>
</protein>
<evidence type="ECO:0000313" key="2">
    <source>
        <dbReference type="Proteomes" id="UP001642540"/>
    </source>
</evidence>
<proteinExistence type="predicted"/>
<organism evidence="1 2">
    <name type="scientific">Orchesella dallaii</name>
    <dbReference type="NCBI Taxonomy" id="48710"/>
    <lineage>
        <taxon>Eukaryota</taxon>
        <taxon>Metazoa</taxon>
        <taxon>Ecdysozoa</taxon>
        <taxon>Arthropoda</taxon>
        <taxon>Hexapoda</taxon>
        <taxon>Collembola</taxon>
        <taxon>Entomobryomorpha</taxon>
        <taxon>Entomobryoidea</taxon>
        <taxon>Orchesellidae</taxon>
        <taxon>Orchesellinae</taxon>
        <taxon>Orchesella</taxon>
    </lineage>
</organism>
<accession>A0ABP1RQR4</accession>
<keyword evidence="2" id="KW-1185">Reference proteome</keyword>
<feature type="non-terminal residue" evidence="1">
    <location>
        <position position="94"/>
    </location>
</feature>
<name>A0ABP1RQR4_9HEXA</name>
<evidence type="ECO:0000313" key="1">
    <source>
        <dbReference type="EMBL" id="CAL8133363.1"/>
    </source>
</evidence>
<gene>
    <name evidence="1" type="ORF">ODALV1_LOCUS25035</name>
</gene>
<comment type="caution">
    <text evidence="1">The sequence shown here is derived from an EMBL/GenBank/DDBJ whole genome shotgun (WGS) entry which is preliminary data.</text>
</comment>
<reference evidence="1 2" key="1">
    <citation type="submission" date="2024-08" db="EMBL/GenBank/DDBJ databases">
        <authorList>
            <person name="Cucini C."/>
            <person name="Frati F."/>
        </authorList>
    </citation>
    <scope>NUCLEOTIDE SEQUENCE [LARGE SCALE GENOMIC DNA]</scope>
</reference>